<dbReference type="Proteomes" id="UP000280296">
    <property type="component" value="Unassembled WGS sequence"/>
</dbReference>
<sequence length="353" mass="38399">MIAGRSDSGCGPTPPALAVVIVNFNSWPDTARLVAEIAGGIDPALGRCEVVVVDNASDDPPPALLGLLPGVRLICRPDNAGFAAGVNTAWRSTAARWLLLLNPDVLAGADLLPLVLGRIALLEARPEGPPGVVGFALRNEDGSRQHSVGPFPTLLGCLREVVTPRSRRKYRPLRRTRTGPVPWVTGACMLVHSELLRDLGGMDEDFFLYHEEVALCRSARDLGRSVEFDDAVEVAHLRPLQARAVSPMLRVVTRHSKLLYFLKHRPRFEFAALARLVAAEAALGSLRCRLLGRPEEGRAWRAVSRIARELGPGRGPRGIEVLAFADRAIRGAEPTRTPRRRRPIPLDAAGRSR</sequence>
<reference evidence="6 7" key="1">
    <citation type="submission" date="2018-12" db="EMBL/GenBank/DDBJ databases">
        <authorList>
            <person name="Toschakov S.V."/>
        </authorList>
    </citation>
    <scope>NUCLEOTIDE SEQUENCE [LARGE SCALE GENOMIC DNA]</scope>
    <source>
        <strain evidence="6 7">GM2012</strain>
    </source>
</reference>
<keyword evidence="7" id="KW-1185">Reference proteome</keyword>
<evidence type="ECO:0000313" key="6">
    <source>
        <dbReference type="EMBL" id="RUL85739.1"/>
    </source>
</evidence>
<accession>A0A432MGN2</accession>
<dbReference type="RefSeq" id="WP_126726826.1">
    <property type="nucleotide sequence ID" value="NZ_RYZH01000037.1"/>
</dbReference>
<dbReference type="Pfam" id="PF00535">
    <property type="entry name" value="Glycos_transf_2"/>
    <property type="match status" value="1"/>
</dbReference>
<evidence type="ECO:0000256" key="2">
    <source>
        <dbReference type="ARBA" id="ARBA00022676"/>
    </source>
</evidence>
<feature type="domain" description="Glycosyltransferase 2-like" evidence="5">
    <location>
        <begin position="19"/>
        <end position="199"/>
    </location>
</feature>
<dbReference type="EMBL" id="RYZH01000037">
    <property type="protein sequence ID" value="RUL85739.1"/>
    <property type="molecule type" value="Genomic_DNA"/>
</dbReference>
<dbReference type="OrthoDB" id="9771846at2"/>
<evidence type="ECO:0000256" key="4">
    <source>
        <dbReference type="SAM" id="MobiDB-lite"/>
    </source>
</evidence>
<organism evidence="6 7">
    <name type="scientific">Tautonia sociabilis</name>
    <dbReference type="NCBI Taxonomy" id="2080755"/>
    <lineage>
        <taxon>Bacteria</taxon>
        <taxon>Pseudomonadati</taxon>
        <taxon>Planctomycetota</taxon>
        <taxon>Planctomycetia</taxon>
        <taxon>Isosphaerales</taxon>
        <taxon>Isosphaeraceae</taxon>
        <taxon>Tautonia</taxon>
    </lineage>
</organism>
<dbReference type="SUPFAM" id="SSF53448">
    <property type="entry name" value="Nucleotide-diphospho-sugar transferases"/>
    <property type="match status" value="1"/>
</dbReference>
<feature type="region of interest" description="Disordered" evidence="4">
    <location>
        <begin position="332"/>
        <end position="353"/>
    </location>
</feature>
<evidence type="ECO:0000313" key="7">
    <source>
        <dbReference type="Proteomes" id="UP000280296"/>
    </source>
</evidence>
<name>A0A432MGN2_9BACT</name>
<dbReference type="GO" id="GO:0016757">
    <property type="term" value="F:glycosyltransferase activity"/>
    <property type="evidence" value="ECO:0007669"/>
    <property type="project" value="UniProtKB-KW"/>
</dbReference>
<keyword evidence="2" id="KW-0328">Glycosyltransferase</keyword>
<gene>
    <name evidence="6" type="ORF">TsocGM_17865</name>
</gene>
<evidence type="ECO:0000256" key="1">
    <source>
        <dbReference type="ARBA" id="ARBA00006739"/>
    </source>
</evidence>
<dbReference type="PANTHER" id="PTHR43179:SF12">
    <property type="entry name" value="GALACTOFURANOSYLTRANSFERASE GLFT2"/>
    <property type="match status" value="1"/>
</dbReference>
<reference evidence="6 7" key="2">
    <citation type="submission" date="2019-01" db="EMBL/GenBank/DDBJ databases">
        <title>Tautonia sociabilis, a novel thermotolerant planctomycete of Isosphaeraceae family, isolated from a 4000 m deep subterranean habitat.</title>
        <authorList>
            <person name="Kovaleva O.L."/>
            <person name="Elcheninov A.G."/>
            <person name="Van Heerden E."/>
            <person name="Toshchakov S.V."/>
            <person name="Novikov A."/>
            <person name="Bonch-Osmolovskaya E.A."/>
            <person name="Kublanov I.V."/>
        </authorList>
    </citation>
    <scope>NUCLEOTIDE SEQUENCE [LARGE SCALE GENOMIC DNA]</scope>
    <source>
        <strain evidence="6 7">GM2012</strain>
    </source>
</reference>
<evidence type="ECO:0000256" key="3">
    <source>
        <dbReference type="ARBA" id="ARBA00022679"/>
    </source>
</evidence>
<comment type="caution">
    <text evidence="6">The sequence shown here is derived from an EMBL/GenBank/DDBJ whole genome shotgun (WGS) entry which is preliminary data.</text>
</comment>
<evidence type="ECO:0000259" key="5">
    <source>
        <dbReference type="Pfam" id="PF00535"/>
    </source>
</evidence>
<dbReference type="InterPro" id="IPR029044">
    <property type="entry name" value="Nucleotide-diphossugar_trans"/>
</dbReference>
<dbReference type="PANTHER" id="PTHR43179">
    <property type="entry name" value="RHAMNOSYLTRANSFERASE WBBL"/>
    <property type="match status" value="1"/>
</dbReference>
<comment type="similarity">
    <text evidence="1">Belongs to the glycosyltransferase 2 family.</text>
</comment>
<dbReference type="AlphaFoldDB" id="A0A432MGN2"/>
<keyword evidence="3 6" id="KW-0808">Transferase</keyword>
<dbReference type="Gene3D" id="3.90.550.10">
    <property type="entry name" value="Spore Coat Polysaccharide Biosynthesis Protein SpsA, Chain A"/>
    <property type="match status" value="1"/>
</dbReference>
<proteinExistence type="inferred from homology"/>
<dbReference type="InterPro" id="IPR001173">
    <property type="entry name" value="Glyco_trans_2-like"/>
</dbReference>
<protein>
    <submittedName>
        <fullName evidence="6">Glycosyltransferase family 2 protein</fullName>
    </submittedName>
</protein>